<dbReference type="SUPFAM" id="SSF51735">
    <property type="entry name" value="NAD(P)-binding Rossmann-fold domains"/>
    <property type="match status" value="1"/>
</dbReference>
<evidence type="ECO:0000256" key="1">
    <source>
        <dbReference type="ARBA" id="ARBA00006484"/>
    </source>
</evidence>
<protein>
    <submittedName>
        <fullName evidence="3">SDR family oxidoreductase</fullName>
    </submittedName>
</protein>
<dbReference type="AlphaFoldDB" id="A0AAU2A0J1"/>
<dbReference type="CDD" id="cd05233">
    <property type="entry name" value="SDR_c"/>
    <property type="match status" value="1"/>
</dbReference>
<dbReference type="InterPro" id="IPR002347">
    <property type="entry name" value="SDR_fam"/>
</dbReference>
<dbReference type="EMBL" id="CP108222">
    <property type="protein sequence ID" value="WTT18209.1"/>
    <property type="molecule type" value="Genomic_DNA"/>
</dbReference>
<name>A0AAU2A0J1_9ACTN</name>
<sequence length="277" mass="28119">MSMDVLVVIGVGGMGQAVARRQGPGKVVLLADFNEALLKSLADTLRGDGHAVHTRKVDVSSRESVAALAETAAGLGNVTQVVHTAGLSPAQAPSAAILAVDLLGVALVLEEFGQVIAPGGAGVVISSSSAHMMPPLTPVQEEALINTPADELLDLPFATPEANPDPGRAYGFSKQANILRVRVASVEWGRRGARVNSLSPGVISTPMGQQELDGESGAFMRAMVEASGSGRLGTPDDIADGVAFLLGPTASFVTGTDLLVDGGSVAAVRAGRVKLSA</sequence>
<gene>
    <name evidence="3" type="ORF">OHA22_23045</name>
</gene>
<dbReference type="Pfam" id="PF13561">
    <property type="entry name" value="adh_short_C2"/>
    <property type="match status" value="2"/>
</dbReference>
<dbReference type="NCBIfam" id="NF005395">
    <property type="entry name" value="PRK06940.1"/>
    <property type="match status" value="1"/>
</dbReference>
<dbReference type="Gene3D" id="3.40.50.720">
    <property type="entry name" value="NAD(P)-binding Rossmann-like Domain"/>
    <property type="match status" value="1"/>
</dbReference>
<reference evidence="3" key="1">
    <citation type="submission" date="2022-10" db="EMBL/GenBank/DDBJ databases">
        <title>The complete genomes of actinobacterial strains from the NBC collection.</title>
        <authorList>
            <person name="Joergensen T.S."/>
            <person name="Alvarez Arevalo M."/>
            <person name="Sterndorff E.B."/>
            <person name="Faurdal D."/>
            <person name="Vuksanovic O."/>
            <person name="Mourched A.-S."/>
            <person name="Charusanti P."/>
            <person name="Shaw S."/>
            <person name="Blin K."/>
            <person name="Weber T."/>
        </authorList>
    </citation>
    <scope>NUCLEOTIDE SEQUENCE</scope>
    <source>
        <strain evidence="3">NBC_00093</strain>
    </source>
</reference>
<dbReference type="PRINTS" id="PR00081">
    <property type="entry name" value="GDHRDH"/>
</dbReference>
<dbReference type="PANTHER" id="PTHR24321">
    <property type="entry name" value="DEHYDROGENASES, SHORT CHAIN"/>
    <property type="match status" value="1"/>
</dbReference>
<dbReference type="PANTHER" id="PTHR24321:SF8">
    <property type="entry name" value="ESTRADIOL 17-BETA-DEHYDROGENASE 8-RELATED"/>
    <property type="match status" value="1"/>
</dbReference>
<keyword evidence="2" id="KW-0560">Oxidoreductase</keyword>
<comment type="similarity">
    <text evidence="1">Belongs to the short-chain dehydrogenases/reductases (SDR) family.</text>
</comment>
<dbReference type="GO" id="GO:0016491">
    <property type="term" value="F:oxidoreductase activity"/>
    <property type="evidence" value="ECO:0007669"/>
    <property type="project" value="UniProtKB-KW"/>
</dbReference>
<proteinExistence type="inferred from homology"/>
<dbReference type="InterPro" id="IPR036291">
    <property type="entry name" value="NAD(P)-bd_dom_sf"/>
</dbReference>
<evidence type="ECO:0000313" key="3">
    <source>
        <dbReference type="EMBL" id="WTT18209.1"/>
    </source>
</evidence>
<organism evidence="3">
    <name type="scientific">Streptomyces sp. NBC_00093</name>
    <dbReference type="NCBI Taxonomy" id="2975649"/>
    <lineage>
        <taxon>Bacteria</taxon>
        <taxon>Bacillati</taxon>
        <taxon>Actinomycetota</taxon>
        <taxon>Actinomycetes</taxon>
        <taxon>Kitasatosporales</taxon>
        <taxon>Streptomycetaceae</taxon>
        <taxon>Streptomyces</taxon>
    </lineage>
</organism>
<evidence type="ECO:0000256" key="2">
    <source>
        <dbReference type="ARBA" id="ARBA00023002"/>
    </source>
</evidence>
<accession>A0AAU2A0J1</accession>